<name>A0A146K2X5_9EUKA</name>
<protein>
    <submittedName>
        <fullName evidence="3">Uncharacterized protein</fullName>
    </submittedName>
</protein>
<evidence type="ECO:0000313" key="3">
    <source>
        <dbReference type="EMBL" id="JAP90255.1"/>
    </source>
</evidence>
<evidence type="ECO:0000256" key="2">
    <source>
        <dbReference type="SAM" id="MobiDB-lite"/>
    </source>
</evidence>
<keyword evidence="1" id="KW-0175">Coiled coil</keyword>
<gene>
    <name evidence="3" type="ORF">TPC1_30250</name>
</gene>
<feature type="region of interest" description="Disordered" evidence="2">
    <location>
        <begin position="503"/>
        <end position="529"/>
    </location>
</feature>
<sequence length="781" mass="91209">FQACLFADHQPQKCEQLLLSMIQQKIGEMNINSSHILIKALINLKQFGSFGSVIERYAQNYIGCSYLISICKKQVSDIQLHQGLLESVKVHDDQEFISRLIDYFNVYQNQFSTFQVLLIQEKCPIEFLGQLNNLKFQVNGFLVSIVQKQFQEICLMIQEKNNANALSFLSHVVTIQETHQAMIEEILKLKTHHFFTTKAFGLLCKHITEQQAYVLLNHVIQLQNQVCDQLSYHQAFVNLLKYSEIEVVYDFLQQVFATCSIKITLCKNPQLEFITVRDKIQMMKLCWQVIMIQQENQAIIYQISQQLLETEHFQSYKYIQDELNQLSIDQQNEVCAITMDCLQYTKEQISQIVILSMFQQDLLNLQGINLELAQILKSIVQLCNQNQSPDQQYADFYTLLGQYVIKLARIENQYVKDFTNKLVKNFSSICYDEFFDEIAIGLDLGSNLNDEIENELEEAEEIDEIEEMVSTRGESTDVFQFQAKGEKVIRETDDQEEMEEYEEYEEEEEVEDEQVEVLQDEPVEQDKPDDEYDRILSNAVREILNAKNNHMLLKNLQVALKTVTFLEILIQNNPDRPIILEMVMLLLRFAEDPLQNVKLDKQMGEKLTMKDREMADIFQNKCYGVISQKDLLLQIKEEDLFQNEVFALHEDVSYILVLLKEGNGIQKQVCSTILLQILRKLTQHKEIRSEILKQIAEITLQKTFLEQLAGQEFFEEFVREIVKKCSTFQQLHRLEEAVLQKKVAKEEVVGKMEEIQAGDGEKTKKMIKKAQFIAKLFKNEK</sequence>
<dbReference type="AlphaFoldDB" id="A0A146K2X5"/>
<reference evidence="3" key="1">
    <citation type="submission" date="2015-07" db="EMBL/GenBank/DDBJ databases">
        <title>Adaptation to a free-living lifestyle via gene acquisitions in the diplomonad Trepomonas sp. PC1.</title>
        <authorList>
            <person name="Xu F."/>
            <person name="Jerlstrom-Hultqvist J."/>
            <person name="Kolisko M."/>
            <person name="Simpson A.G.B."/>
            <person name="Roger A.J."/>
            <person name="Svard S.G."/>
            <person name="Andersson J.O."/>
        </authorList>
    </citation>
    <scope>NUCLEOTIDE SEQUENCE</scope>
    <source>
        <strain evidence="3">PC1</strain>
    </source>
</reference>
<dbReference type="EMBL" id="GDID01006351">
    <property type="protein sequence ID" value="JAP90255.1"/>
    <property type="molecule type" value="Transcribed_RNA"/>
</dbReference>
<organism evidence="3">
    <name type="scientific">Trepomonas sp. PC1</name>
    <dbReference type="NCBI Taxonomy" id="1076344"/>
    <lineage>
        <taxon>Eukaryota</taxon>
        <taxon>Metamonada</taxon>
        <taxon>Diplomonadida</taxon>
        <taxon>Hexamitidae</taxon>
        <taxon>Hexamitinae</taxon>
        <taxon>Trepomonas</taxon>
    </lineage>
</organism>
<proteinExistence type="predicted"/>
<accession>A0A146K2X5</accession>
<feature type="non-terminal residue" evidence="3">
    <location>
        <position position="1"/>
    </location>
</feature>
<feature type="coiled-coil region" evidence="1">
    <location>
        <begin position="442"/>
        <end position="469"/>
    </location>
</feature>
<evidence type="ECO:0000256" key="1">
    <source>
        <dbReference type="SAM" id="Coils"/>
    </source>
</evidence>